<organism evidence="2 3">
    <name type="scientific">Geomicrobium sediminis</name>
    <dbReference type="NCBI Taxonomy" id="1347788"/>
    <lineage>
        <taxon>Bacteria</taxon>
        <taxon>Bacillati</taxon>
        <taxon>Bacillota</taxon>
        <taxon>Bacilli</taxon>
        <taxon>Bacillales</taxon>
        <taxon>Geomicrobium</taxon>
    </lineage>
</organism>
<proteinExistence type="predicted"/>
<dbReference type="PANTHER" id="PTHR34180:SF1">
    <property type="entry name" value="BETA-ALANYL-DOPAMINE_CARCININE HYDROLASE"/>
    <property type="match status" value="1"/>
</dbReference>
<name>A0ABS2PAH7_9BACL</name>
<dbReference type="PANTHER" id="PTHR34180">
    <property type="entry name" value="PEPTIDASE C45"/>
    <property type="match status" value="1"/>
</dbReference>
<dbReference type="Pfam" id="PF03417">
    <property type="entry name" value="AAT"/>
    <property type="match status" value="1"/>
</dbReference>
<dbReference type="Gene3D" id="3.60.60.10">
    <property type="entry name" value="Penicillin V Acylase, Chain A"/>
    <property type="match status" value="1"/>
</dbReference>
<comment type="caution">
    <text evidence="2">The sequence shown here is derived from an EMBL/GenBank/DDBJ whole genome shotgun (WGS) entry which is preliminary data.</text>
</comment>
<accession>A0ABS2PAH7</accession>
<dbReference type="Proteomes" id="UP000741863">
    <property type="component" value="Unassembled WGS sequence"/>
</dbReference>
<gene>
    <name evidence="2" type="ORF">JOD17_001516</name>
</gene>
<dbReference type="NCBIfam" id="NF040521">
    <property type="entry name" value="C45_proenzyme"/>
    <property type="match status" value="1"/>
</dbReference>
<evidence type="ECO:0000313" key="2">
    <source>
        <dbReference type="EMBL" id="MBM7632423.1"/>
    </source>
</evidence>
<evidence type="ECO:0000313" key="3">
    <source>
        <dbReference type="Proteomes" id="UP000741863"/>
    </source>
</evidence>
<dbReference type="InterPro" id="IPR047794">
    <property type="entry name" value="C45_proenzyme-like"/>
</dbReference>
<dbReference type="InterPro" id="IPR047801">
    <property type="entry name" value="Peptidase_C45"/>
</dbReference>
<protein>
    <submittedName>
        <fullName evidence="2">Isopenicillin-N N-acyltransferase-like protein</fullName>
    </submittedName>
</protein>
<feature type="domain" description="Peptidase C45 hydrolase" evidence="1">
    <location>
        <begin position="117"/>
        <end position="352"/>
    </location>
</feature>
<keyword evidence="3" id="KW-1185">Reference proteome</keyword>
<dbReference type="RefSeq" id="WP_204696626.1">
    <property type="nucleotide sequence ID" value="NZ_JAFBEC010000003.1"/>
</dbReference>
<sequence length="368" mass="40565">MIKRLTLAGSAKEIGKKHGELGKEQVVQSLDLYERLFHGYQNITWQEARERALVHVKAIEKHDPSMLEEIEGIASGAGVDFEDILALNARSEIALAGSGPSFSDGCTAVSVYPPLTNDTIIAQNWDWKGEQEKSLLLLDIEAVNAPKITMVTEGGMIGKIGFNEAGVGICFNALITDKKSDQLPIHLGLRAVLNSYSMSEAIAKIKQKQIAAAASFLIGYDNGKDAGMSVNVEVSPFGMDYVSGEDGRLVHTNHVLSQKVLQDLIDMNELRFEDSMLRKKRAEQLMLGALVNNERIDEDTFKSWLGDTYNAPNAINHFKNEAAPTHRQMETVFSVVMNLSKRTMDLCVGKPSENEFVSITQEGHYGVH</sequence>
<dbReference type="InterPro" id="IPR005079">
    <property type="entry name" value="Peptidase_C45_hydrolase"/>
</dbReference>
<dbReference type="Gene3D" id="1.10.10.2120">
    <property type="match status" value="1"/>
</dbReference>
<evidence type="ECO:0000259" key="1">
    <source>
        <dbReference type="Pfam" id="PF03417"/>
    </source>
</evidence>
<dbReference type="EMBL" id="JAFBEC010000003">
    <property type="protein sequence ID" value="MBM7632423.1"/>
    <property type="molecule type" value="Genomic_DNA"/>
</dbReference>
<reference evidence="2 3" key="1">
    <citation type="submission" date="2021-01" db="EMBL/GenBank/DDBJ databases">
        <title>Genomic Encyclopedia of Type Strains, Phase IV (KMG-IV): sequencing the most valuable type-strain genomes for metagenomic binning, comparative biology and taxonomic classification.</title>
        <authorList>
            <person name="Goeker M."/>
        </authorList>
    </citation>
    <scope>NUCLEOTIDE SEQUENCE [LARGE SCALE GENOMIC DNA]</scope>
    <source>
        <strain evidence="2 3">DSM 25540</strain>
    </source>
</reference>